<dbReference type="Pfam" id="PF04499">
    <property type="entry name" value="SAPS"/>
    <property type="match status" value="1"/>
</dbReference>
<dbReference type="GO" id="GO:0005634">
    <property type="term" value="C:nucleus"/>
    <property type="evidence" value="ECO:0007669"/>
    <property type="project" value="TreeGrafter"/>
</dbReference>
<comment type="caution">
    <text evidence="4">The sequence shown here is derived from an EMBL/GenBank/DDBJ whole genome shotgun (WGS) entry which is preliminary data.</text>
</comment>
<dbReference type="GO" id="GO:0019903">
    <property type="term" value="F:protein phosphatase binding"/>
    <property type="evidence" value="ECO:0007669"/>
    <property type="project" value="InterPro"/>
</dbReference>
<dbReference type="PANTHER" id="PTHR12634:SF8">
    <property type="entry name" value="FIERY MOUNTAIN, ISOFORM D"/>
    <property type="match status" value="1"/>
</dbReference>
<evidence type="ECO:0000256" key="3">
    <source>
        <dbReference type="SAM" id="MobiDB-lite"/>
    </source>
</evidence>
<name>A0AAW2ID44_9NEOP</name>
<evidence type="ECO:0000313" key="4">
    <source>
        <dbReference type="EMBL" id="KAL0280190.1"/>
    </source>
</evidence>
<dbReference type="EMBL" id="JARGDH010000001">
    <property type="protein sequence ID" value="KAL0280190.1"/>
    <property type="molecule type" value="Genomic_DNA"/>
</dbReference>
<dbReference type="InterPro" id="IPR007587">
    <property type="entry name" value="SAPS"/>
</dbReference>
<dbReference type="SUPFAM" id="SSF48371">
    <property type="entry name" value="ARM repeat"/>
    <property type="match status" value="1"/>
</dbReference>
<evidence type="ECO:0008006" key="5">
    <source>
        <dbReference type="Google" id="ProtNLM"/>
    </source>
</evidence>
<dbReference type="GO" id="GO:0005829">
    <property type="term" value="C:cytosol"/>
    <property type="evidence" value="ECO:0007669"/>
    <property type="project" value="TreeGrafter"/>
</dbReference>
<dbReference type="AlphaFoldDB" id="A0AAW2ID44"/>
<dbReference type="GO" id="GO:0019888">
    <property type="term" value="F:protein phosphatase regulator activity"/>
    <property type="evidence" value="ECO:0007669"/>
    <property type="project" value="TreeGrafter"/>
</dbReference>
<organism evidence="4">
    <name type="scientific">Menopon gallinae</name>
    <name type="common">poultry shaft louse</name>
    <dbReference type="NCBI Taxonomy" id="328185"/>
    <lineage>
        <taxon>Eukaryota</taxon>
        <taxon>Metazoa</taxon>
        <taxon>Ecdysozoa</taxon>
        <taxon>Arthropoda</taxon>
        <taxon>Hexapoda</taxon>
        <taxon>Insecta</taxon>
        <taxon>Pterygota</taxon>
        <taxon>Neoptera</taxon>
        <taxon>Paraneoptera</taxon>
        <taxon>Psocodea</taxon>
        <taxon>Troctomorpha</taxon>
        <taxon>Phthiraptera</taxon>
        <taxon>Amblycera</taxon>
        <taxon>Menoponidae</taxon>
        <taxon>Menopon</taxon>
    </lineage>
</organism>
<keyword evidence="2" id="KW-0131">Cell cycle</keyword>
<comment type="similarity">
    <text evidence="1">Belongs to the SAPS family.</text>
</comment>
<feature type="compositionally biased region" description="Basic and acidic residues" evidence="3">
    <location>
        <begin position="640"/>
        <end position="650"/>
    </location>
</feature>
<reference evidence="4" key="1">
    <citation type="journal article" date="2024" name="Gigascience">
        <title>Chromosome-level genome of the poultry shaft louse Menopon gallinae provides insight into the host-switching and adaptive evolution of parasitic lice.</title>
        <authorList>
            <person name="Xu Y."/>
            <person name="Ma L."/>
            <person name="Liu S."/>
            <person name="Liang Y."/>
            <person name="Liu Q."/>
            <person name="He Z."/>
            <person name="Tian L."/>
            <person name="Duan Y."/>
            <person name="Cai W."/>
            <person name="Li H."/>
            <person name="Song F."/>
        </authorList>
    </citation>
    <scope>NUCLEOTIDE SEQUENCE</scope>
    <source>
        <strain evidence="4">Cailab_2023a</strain>
    </source>
</reference>
<evidence type="ECO:0000256" key="1">
    <source>
        <dbReference type="ARBA" id="ARBA00006180"/>
    </source>
</evidence>
<protein>
    <recommendedName>
        <fullName evidence="5">Serine/threonine-protein phosphatase 6 regulatory subunit 3</fullName>
    </recommendedName>
</protein>
<dbReference type="PANTHER" id="PTHR12634">
    <property type="entry name" value="SIT4 YEAST -ASSOCIATING PROTEIN-RELATED"/>
    <property type="match status" value="1"/>
</dbReference>
<accession>A0AAW2ID44</accession>
<evidence type="ECO:0000256" key="2">
    <source>
        <dbReference type="ARBA" id="ARBA00023306"/>
    </source>
</evidence>
<proteinExistence type="inferred from homology"/>
<gene>
    <name evidence="4" type="ORF">PYX00_001563</name>
</gene>
<sequence length="895" mass="99994">MYWNNNSVSSSHLETLLSKEDVTLQELMDEEEVLQECKSQNRRLIDYLIRSDVLEELVTLTTVEPAGDDYSKYKYPNIACELLTCEVPQLNERLVNDEALMGKLYSFLESNAPLNPLLASFFSKTFSVLIGRSSEQNWYSYQLTCLQVLEFLKSKENCVALLLKHLGTSAIMDLLFKLITAVEHEVKANMLNWLDDQKLVQNLVKLFDPSISSDVHNNAAQLLCDVIRTSRENSNQANEQDRILDRIESPETVSLLLDQILQEPKCETSIIGGISVLLTLLEDEKRDANEAKYNLYSNLDTKDTKEPSKVVLSTIKAILPRLKDFHDILLNPPVKPAVSTTIGVLDPPLGNTRVEVAKLLSVLVANNNFEINKELAELDTINVLLDLFFKYTWNNFLHTQVEHCLAFALNSDISVTEGSETPNNFLIAHIFDKCRLLQRILDAWDDNEKQQNVHKRPRRGYMGHLIKIANLIAAKGPLGALLSEVVDSETLSKWKNFLATNLAAINITYSTYLGGVHPQEISEESKLQEMYSTYYQLQALAVSCPQQFGSYQEEQFNDDEELHNSSSDLILQKISFNMNEDDLDQQSASFEEVCDEDYPILGDDKIELFVKDLKTAIGNRLTSIYPENPENSSSDEDEPPERSGPDGREDNGEEFDTICAWPSEGDNVPAPVATVNPWDSTTIASNTNLNSSTSPDMGWANFESAPFVADFSLNLTPEIKTTIATSVSSEIDTIPLDLTPSDSNPNVDEMFSKCESQMESAQIVENNPQKAVFTDIESITDTFNDLVLNNEKSEEGKVPLEGETEATGTTECVSGDTVVSAEDSQVNSLQNQDLIGDINSSEAKNENNLGDNVRLHSPQGLMTKYGQVESESSGDGYKLLQENVQSVPNDSNQSR</sequence>
<dbReference type="InterPro" id="IPR016024">
    <property type="entry name" value="ARM-type_fold"/>
</dbReference>
<feature type="region of interest" description="Disordered" evidence="3">
    <location>
        <begin position="622"/>
        <end position="654"/>
    </location>
</feature>